<keyword evidence="4" id="KW-0479">Metal-binding</keyword>
<dbReference type="AlphaFoldDB" id="A0A256IKS9"/>
<dbReference type="InterPro" id="IPR036264">
    <property type="entry name" value="Bact_exopeptidase_dim_dom"/>
</dbReference>
<evidence type="ECO:0000256" key="2">
    <source>
        <dbReference type="ARBA" id="ARBA00001947"/>
    </source>
</evidence>
<sequence length="418" mass="44261">MSGAFRRFAEELLSYRTTPGNEGPAQEWLADRLDAFGFETYRWTADADALAEHPSFPSDPDAIDVAGRPSVAGVVEFGDPEAGPTVVLNGHVDVVPVEEGAWETDPFSPAWDGDRLVARGAVDMKSGLAACVFAAKALADRDPSDLDGRVVVESVAGEEEGGIGAAAAALSNPYPFDRDAAIVAEPTELKPVTAVEGSVMLRLGLEGTSAHAATRWNGESVLPHFERIRTALRELESTRADRVDHPRYGAYDNPWPISIGTVEAGTWASSVAASLTAEIRVGVAPGETVDEVESAVRSAIDAAAAGSDWLADHPPSVERFSIQFEPAAVDVDEPIVRSVRDAMSRNGLADTAPVGATYGADSRHYQAAGIPTVLFGPGNIERGHFPNESVRWTDVETSRDVLADAVSSFLGSEAKINI</sequence>
<organism evidence="9 10">
    <name type="scientific">Halorubrum halodurans</name>
    <dbReference type="NCBI Taxonomy" id="1383851"/>
    <lineage>
        <taxon>Archaea</taxon>
        <taxon>Methanobacteriati</taxon>
        <taxon>Methanobacteriota</taxon>
        <taxon>Stenosarchaea group</taxon>
        <taxon>Halobacteria</taxon>
        <taxon>Halobacteriales</taxon>
        <taxon>Haloferacaceae</taxon>
        <taxon>Halorubrum</taxon>
    </lineage>
</organism>
<accession>A0A256IKS9</accession>
<dbReference type="PANTHER" id="PTHR43808:SF25">
    <property type="entry name" value="PEPTIDASE M20 DIMERISATION DOMAIN-CONTAINING PROTEIN"/>
    <property type="match status" value="1"/>
</dbReference>
<keyword evidence="10" id="KW-1185">Reference proteome</keyword>
<keyword evidence="6" id="KW-0862">Zinc</keyword>
<dbReference type="InterPro" id="IPR010182">
    <property type="entry name" value="ArgE/DapE"/>
</dbReference>
<evidence type="ECO:0000256" key="5">
    <source>
        <dbReference type="ARBA" id="ARBA00022801"/>
    </source>
</evidence>
<evidence type="ECO:0000256" key="3">
    <source>
        <dbReference type="ARBA" id="ARBA00006247"/>
    </source>
</evidence>
<dbReference type="Pfam" id="PF07687">
    <property type="entry name" value="M20_dimer"/>
    <property type="match status" value="1"/>
</dbReference>
<evidence type="ECO:0000256" key="1">
    <source>
        <dbReference type="ARBA" id="ARBA00001941"/>
    </source>
</evidence>
<dbReference type="RefSeq" id="WP_094531614.1">
    <property type="nucleotide sequence ID" value="NZ_NHPJ01000079.1"/>
</dbReference>
<evidence type="ECO:0000256" key="4">
    <source>
        <dbReference type="ARBA" id="ARBA00022723"/>
    </source>
</evidence>
<feature type="domain" description="Peptidase M20 dimerisation" evidence="8">
    <location>
        <begin position="195"/>
        <end position="305"/>
    </location>
</feature>
<gene>
    <name evidence="9" type="ORF">DJ70_07570</name>
</gene>
<proteinExistence type="inferred from homology"/>
<protein>
    <submittedName>
        <fullName evidence="9">Peptidase M20</fullName>
    </submittedName>
</protein>
<comment type="similarity">
    <text evidence="3">Belongs to the peptidase M20A family.</text>
</comment>
<evidence type="ECO:0000256" key="6">
    <source>
        <dbReference type="ARBA" id="ARBA00022833"/>
    </source>
</evidence>
<dbReference type="GO" id="GO:0016787">
    <property type="term" value="F:hydrolase activity"/>
    <property type="evidence" value="ECO:0007669"/>
    <property type="project" value="UniProtKB-KW"/>
</dbReference>
<dbReference type="EMBL" id="NHPJ01000079">
    <property type="protein sequence ID" value="OYR56757.1"/>
    <property type="molecule type" value="Genomic_DNA"/>
</dbReference>
<dbReference type="SUPFAM" id="SSF55031">
    <property type="entry name" value="Bacterial exopeptidase dimerisation domain"/>
    <property type="match status" value="1"/>
</dbReference>
<dbReference type="NCBIfam" id="TIGR01910">
    <property type="entry name" value="DapE-ArgE"/>
    <property type="match status" value="1"/>
</dbReference>
<dbReference type="Proteomes" id="UP000216308">
    <property type="component" value="Unassembled WGS sequence"/>
</dbReference>
<evidence type="ECO:0000313" key="9">
    <source>
        <dbReference type="EMBL" id="OYR56757.1"/>
    </source>
</evidence>
<evidence type="ECO:0000256" key="7">
    <source>
        <dbReference type="ARBA" id="ARBA00023285"/>
    </source>
</evidence>
<name>A0A256IKS9_9EURY</name>
<keyword evidence="5" id="KW-0378">Hydrolase</keyword>
<dbReference type="OrthoDB" id="24854at2157"/>
<evidence type="ECO:0000259" key="8">
    <source>
        <dbReference type="Pfam" id="PF07687"/>
    </source>
</evidence>
<dbReference type="PANTHER" id="PTHR43808">
    <property type="entry name" value="ACETYLORNITHINE DEACETYLASE"/>
    <property type="match status" value="1"/>
</dbReference>
<comment type="cofactor">
    <cofactor evidence="2">
        <name>Zn(2+)</name>
        <dbReference type="ChEBI" id="CHEBI:29105"/>
    </cofactor>
</comment>
<dbReference type="InterPro" id="IPR050072">
    <property type="entry name" value="Peptidase_M20A"/>
</dbReference>
<comment type="cofactor">
    <cofactor evidence="1">
        <name>Co(2+)</name>
        <dbReference type="ChEBI" id="CHEBI:48828"/>
    </cofactor>
</comment>
<evidence type="ECO:0000313" key="10">
    <source>
        <dbReference type="Proteomes" id="UP000216308"/>
    </source>
</evidence>
<dbReference type="Gene3D" id="3.40.630.10">
    <property type="entry name" value="Zn peptidases"/>
    <property type="match status" value="1"/>
</dbReference>
<dbReference type="Pfam" id="PF01546">
    <property type="entry name" value="Peptidase_M20"/>
    <property type="match status" value="1"/>
</dbReference>
<dbReference type="GO" id="GO:0046872">
    <property type="term" value="F:metal ion binding"/>
    <property type="evidence" value="ECO:0007669"/>
    <property type="project" value="UniProtKB-KW"/>
</dbReference>
<comment type="caution">
    <text evidence="9">The sequence shown here is derived from an EMBL/GenBank/DDBJ whole genome shotgun (WGS) entry which is preliminary data.</text>
</comment>
<dbReference type="SUPFAM" id="SSF53187">
    <property type="entry name" value="Zn-dependent exopeptidases"/>
    <property type="match status" value="1"/>
</dbReference>
<keyword evidence="7" id="KW-0170">Cobalt</keyword>
<dbReference type="InterPro" id="IPR011650">
    <property type="entry name" value="Peptidase_M20_dimer"/>
</dbReference>
<dbReference type="InterPro" id="IPR002933">
    <property type="entry name" value="Peptidase_M20"/>
</dbReference>
<reference evidence="9 10" key="1">
    <citation type="journal article" date="2014" name="Front. Microbiol.">
        <title>Population and genomic analysis of the genus Halorubrum.</title>
        <authorList>
            <person name="Fullmer M.S."/>
            <person name="Soucy S.M."/>
            <person name="Swithers K.S."/>
            <person name="Makkay A.M."/>
            <person name="Wheeler R."/>
            <person name="Ventosa A."/>
            <person name="Gogarten J.P."/>
            <person name="Papke R.T."/>
        </authorList>
    </citation>
    <scope>NUCLEOTIDE SEQUENCE [LARGE SCALE GENOMIC DNA]</scope>
    <source>
        <strain evidence="9 10">Cb34</strain>
    </source>
</reference>
<dbReference type="Gene3D" id="3.30.70.360">
    <property type="match status" value="1"/>
</dbReference>